<keyword evidence="3 7" id="KW-0732">Signal</keyword>
<dbReference type="Proteomes" id="UP000806378">
    <property type="component" value="Unassembled WGS sequence"/>
</dbReference>
<evidence type="ECO:0000259" key="9">
    <source>
        <dbReference type="SMART" id="SM00848"/>
    </source>
</evidence>
<keyword evidence="11" id="KW-1185">Reference proteome</keyword>
<evidence type="ECO:0000256" key="4">
    <source>
        <dbReference type="ARBA" id="ARBA00022801"/>
    </source>
</evidence>
<dbReference type="InterPro" id="IPR038765">
    <property type="entry name" value="Papain-like_cys_pep_sf"/>
</dbReference>
<dbReference type="InterPro" id="IPR025660">
    <property type="entry name" value="Pept_his_AS"/>
</dbReference>
<dbReference type="PANTHER" id="PTHR12411">
    <property type="entry name" value="CYSTEINE PROTEASE FAMILY C1-RELATED"/>
    <property type="match status" value="1"/>
</dbReference>
<evidence type="ECO:0000256" key="7">
    <source>
        <dbReference type="SAM" id="SignalP"/>
    </source>
</evidence>
<sequence>MAPRLQRQIKVFMLMMVSLCAGAQTSADSTLAVFEQWMARHGRIYMNNLEKAKRYEIFLKSFRFIENFNKEGNRSYRVGLNQFSDLTTEEFKARYTGFQAMSKSSKSSTATTFKYQNATEVQYVSPPESANWVDKGVVGDVKDQGDGCGSCWAFSAVGAVESLLAIKKSVFADLSEQQLVDCDKANKGCKGGRMERAFDYISRHGIAYEKDYPYKNGQGNCNETAASASVTKIDDYYSIPVNERWIERSVSQQPVSVAVDGDSDDFKYYKGGIFSGPCGKKLSHAVLIVGYGRSDSDGKNYWLIKNSWGQQWGEKGYMRLQRSTGTYGGICGIELSASHPYLN</sequence>
<protein>
    <submittedName>
        <fullName evidence="10">Uncharacterized protein</fullName>
    </submittedName>
</protein>
<comment type="similarity">
    <text evidence="1">Belongs to the peptidase C1 family.</text>
</comment>
<dbReference type="GO" id="GO:0008234">
    <property type="term" value="F:cysteine-type peptidase activity"/>
    <property type="evidence" value="ECO:0007669"/>
    <property type="project" value="UniProtKB-KW"/>
</dbReference>
<evidence type="ECO:0000256" key="1">
    <source>
        <dbReference type="ARBA" id="ARBA00008455"/>
    </source>
</evidence>
<evidence type="ECO:0000256" key="2">
    <source>
        <dbReference type="ARBA" id="ARBA00022670"/>
    </source>
</evidence>
<feature type="domain" description="Cathepsin propeptide inhibitor" evidence="9">
    <location>
        <begin position="34"/>
        <end position="91"/>
    </location>
</feature>
<dbReference type="Gramene" id="rna-gnl|WGS:JABURB|Cocit.L3398.1">
    <property type="protein sequence ID" value="cds-KAF7847062.1"/>
    <property type="gene ID" value="gene-BT93_L3398"/>
</dbReference>
<feature type="chain" id="PRO_5035866419" evidence="7">
    <location>
        <begin position="28"/>
        <end position="343"/>
    </location>
</feature>
<name>A0A8T0CJT8_CORYI</name>
<dbReference type="InterPro" id="IPR039417">
    <property type="entry name" value="Peptidase_C1A_papain-like"/>
</dbReference>
<dbReference type="AlphaFoldDB" id="A0A8T0CJT8"/>
<dbReference type="OrthoDB" id="640249at2759"/>
<dbReference type="CDD" id="cd02248">
    <property type="entry name" value="Peptidase_C1A"/>
    <property type="match status" value="1"/>
</dbReference>
<dbReference type="InterPro" id="IPR013201">
    <property type="entry name" value="Prot_inhib_I29"/>
</dbReference>
<dbReference type="EMBL" id="MU091327">
    <property type="protein sequence ID" value="KAF7847062.1"/>
    <property type="molecule type" value="Genomic_DNA"/>
</dbReference>
<dbReference type="GO" id="GO:0006508">
    <property type="term" value="P:proteolysis"/>
    <property type="evidence" value="ECO:0007669"/>
    <property type="project" value="UniProtKB-KW"/>
</dbReference>
<evidence type="ECO:0000313" key="11">
    <source>
        <dbReference type="Proteomes" id="UP000806378"/>
    </source>
</evidence>
<dbReference type="Pfam" id="PF08246">
    <property type="entry name" value="Inhibitor_I29"/>
    <property type="match status" value="1"/>
</dbReference>
<dbReference type="InterPro" id="IPR025661">
    <property type="entry name" value="Pept_asp_AS"/>
</dbReference>
<dbReference type="SMART" id="SM00645">
    <property type="entry name" value="Pept_C1"/>
    <property type="match status" value="1"/>
</dbReference>
<dbReference type="SUPFAM" id="SSF54001">
    <property type="entry name" value="Cysteine proteinases"/>
    <property type="match status" value="1"/>
</dbReference>
<comment type="caution">
    <text evidence="10">The sequence shown here is derived from an EMBL/GenBank/DDBJ whole genome shotgun (WGS) entry which is preliminary data.</text>
</comment>
<proteinExistence type="inferred from homology"/>
<feature type="signal peptide" evidence="7">
    <location>
        <begin position="1"/>
        <end position="27"/>
    </location>
</feature>
<keyword evidence="2" id="KW-0645">Protease</keyword>
<dbReference type="Pfam" id="PF00112">
    <property type="entry name" value="Peptidase_C1"/>
    <property type="match status" value="1"/>
</dbReference>
<feature type="domain" description="Peptidase C1A papain C-terminal" evidence="8">
    <location>
        <begin position="126"/>
        <end position="341"/>
    </location>
</feature>
<keyword evidence="5" id="KW-0788">Thiol protease</keyword>
<dbReference type="InterPro" id="IPR013128">
    <property type="entry name" value="Peptidase_C1A"/>
</dbReference>
<dbReference type="PROSITE" id="PS00639">
    <property type="entry name" value="THIOL_PROTEASE_HIS"/>
    <property type="match status" value="1"/>
</dbReference>
<accession>A0A8T0CJT8</accession>
<gene>
    <name evidence="10" type="ORF">BT93_L3398</name>
</gene>
<dbReference type="Gene3D" id="3.90.70.10">
    <property type="entry name" value="Cysteine proteinases"/>
    <property type="match status" value="1"/>
</dbReference>
<keyword evidence="4" id="KW-0378">Hydrolase</keyword>
<dbReference type="FunFam" id="3.90.70.10:FF:000067">
    <property type="entry name" value="Senescence-specific cysteine protease"/>
    <property type="match status" value="1"/>
</dbReference>
<dbReference type="InterPro" id="IPR000668">
    <property type="entry name" value="Peptidase_C1A_C"/>
</dbReference>
<evidence type="ECO:0000256" key="5">
    <source>
        <dbReference type="ARBA" id="ARBA00022807"/>
    </source>
</evidence>
<evidence type="ECO:0000256" key="3">
    <source>
        <dbReference type="ARBA" id="ARBA00022729"/>
    </source>
</evidence>
<organism evidence="10 11">
    <name type="scientific">Corymbia citriodora subsp. variegata</name>
    <dbReference type="NCBI Taxonomy" id="360336"/>
    <lineage>
        <taxon>Eukaryota</taxon>
        <taxon>Viridiplantae</taxon>
        <taxon>Streptophyta</taxon>
        <taxon>Embryophyta</taxon>
        <taxon>Tracheophyta</taxon>
        <taxon>Spermatophyta</taxon>
        <taxon>Magnoliopsida</taxon>
        <taxon>eudicotyledons</taxon>
        <taxon>Gunneridae</taxon>
        <taxon>Pentapetalae</taxon>
        <taxon>rosids</taxon>
        <taxon>malvids</taxon>
        <taxon>Myrtales</taxon>
        <taxon>Myrtaceae</taxon>
        <taxon>Myrtoideae</taxon>
        <taxon>Eucalypteae</taxon>
        <taxon>Corymbia</taxon>
    </lineage>
</organism>
<dbReference type="SMART" id="SM00848">
    <property type="entry name" value="Inhibitor_I29"/>
    <property type="match status" value="1"/>
</dbReference>
<reference evidence="10" key="1">
    <citation type="submission" date="2020-05" db="EMBL/GenBank/DDBJ databases">
        <title>WGS assembly of Corymbia citriodora subspecies variegata.</title>
        <authorList>
            <person name="Barry K."/>
            <person name="Hundley H."/>
            <person name="Shu S."/>
            <person name="Jenkins J."/>
            <person name="Grimwood J."/>
            <person name="Baten A."/>
        </authorList>
    </citation>
    <scope>NUCLEOTIDE SEQUENCE</scope>
    <source>
        <strain evidence="10">CV2-018</strain>
    </source>
</reference>
<dbReference type="PROSITE" id="PS00640">
    <property type="entry name" value="THIOL_PROTEASE_ASN"/>
    <property type="match status" value="1"/>
</dbReference>
<evidence type="ECO:0000256" key="6">
    <source>
        <dbReference type="ARBA" id="ARBA00023157"/>
    </source>
</evidence>
<dbReference type="PRINTS" id="PR00705">
    <property type="entry name" value="PAPAIN"/>
</dbReference>
<keyword evidence="6" id="KW-1015">Disulfide bond</keyword>
<evidence type="ECO:0000313" key="10">
    <source>
        <dbReference type="EMBL" id="KAF7847062.1"/>
    </source>
</evidence>
<evidence type="ECO:0000259" key="8">
    <source>
        <dbReference type="SMART" id="SM00645"/>
    </source>
</evidence>